<name>A0A919AVC2_9PROT</name>
<evidence type="ECO:0000313" key="2">
    <source>
        <dbReference type="EMBL" id="GHF27007.1"/>
    </source>
</evidence>
<sequence>MATKTETPVFGFEAFSDMFKVPAFDLSAVTEFHKKNVEALAEAGRLAFEGSKSLTQKNVELAKENIAEVNEHATKMFNGKASELGFDKSFETAQAFMQKSVKDARVVADLAVESNQKVIAVLQDRYAAGAEEIKAATAK</sequence>
<protein>
    <recommendedName>
        <fullName evidence="1">Phasin domain-containing protein</fullName>
    </recommendedName>
</protein>
<feature type="domain" description="Phasin" evidence="1">
    <location>
        <begin position="29"/>
        <end position="125"/>
    </location>
</feature>
<dbReference type="EMBL" id="BNCI01000002">
    <property type="protein sequence ID" value="GHF27007.1"/>
    <property type="molecule type" value="Genomic_DNA"/>
</dbReference>
<evidence type="ECO:0000259" key="1">
    <source>
        <dbReference type="Pfam" id="PF09361"/>
    </source>
</evidence>
<evidence type="ECO:0000313" key="3">
    <source>
        <dbReference type="Proteomes" id="UP000630923"/>
    </source>
</evidence>
<proteinExistence type="predicted"/>
<accession>A0A919AVC2</accession>
<dbReference type="RefSeq" id="WP_191253018.1">
    <property type="nucleotide sequence ID" value="NZ_BNCI01000002.1"/>
</dbReference>
<organism evidence="2 3">
    <name type="scientific">Kordiimonas sediminis</name>
    <dbReference type="NCBI Taxonomy" id="1735581"/>
    <lineage>
        <taxon>Bacteria</taxon>
        <taxon>Pseudomonadati</taxon>
        <taxon>Pseudomonadota</taxon>
        <taxon>Alphaproteobacteria</taxon>
        <taxon>Kordiimonadales</taxon>
        <taxon>Kordiimonadaceae</taxon>
        <taxon>Kordiimonas</taxon>
    </lineage>
</organism>
<gene>
    <name evidence="2" type="ORF">GCM10017044_22560</name>
</gene>
<comment type="caution">
    <text evidence="2">The sequence shown here is derived from an EMBL/GenBank/DDBJ whole genome shotgun (WGS) entry which is preliminary data.</text>
</comment>
<dbReference type="InterPro" id="IPR010127">
    <property type="entry name" value="Phasin_subfam-1"/>
</dbReference>
<dbReference type="AlphaFoldDB" id="A0A919AVC2"/>
<keyword evidence="3" id="KW-1185">Reference proteome</keyword>
<reference evidence="2" key="2">
    <citation type="submission" date="2020-09" db="EMBL/GenBank/DDBJ databases">
        <authorList>
            <person name="Sun Q."/>
            <person name="Kim S."/>
        </authorList>
    </citation>
    <scope>NUCLEOTIDE SEQUENCE</scope>
    <source>
        <strain evidence="2">KCTC 42590</strain>
    </source>
</reference>
<dbReference type="Proteomes" id="UP000630923">
    <property type="component" value="Unassembled WGS sequence"/>
</dbReference>
<dbReference type="NCBIfam" id="TIGR01841">
    <property type="entry name" value="phasin"/>
    <property type="match status" value="1"/>
</dbReference>
<dbReference type="Pfam" id="PF09361">
    <property type="entry name" value="Phasin_2"/>
    <property type="match status" value="1"/>
</dbReference>
<reference evidence="2" key="1">
    <citation type="journal article" date="2014" name="Int. J. Syst. Evol. Microbiol.">
        <title>Complete genome sequence of Corynebacterium casei LMG S-19264T (=DSM 44701T), isolated from a smear-ripened cheese.</title>
        <authorList>
            <consortium name="US DOE Joint Genome Institute (JGI-PGF)"/>
            <person name="Walter F."/>
            <person name="Albersmeier A."/>
            <person name="Kalinowski J."/>
            <person name="Ruckert C."/>
        </authorList>
    </citation>
    <scope>NUCLEOTIDE SEQUENCE</scope>
    <source>
        <strain evidence="2">KCTC 42590</strain>
    </source>
</reference>
<dbReference type="InterPro" id="IPR018968">
    <property type="entry name" value="Phasin"/>
</dbReference>